<dbReference type="EMBL" id="MK002701">
    <property type="protein sequence ID" value="AYM00290.1"/>
    <property type="molecule type" value="Genomic_DNA"/>
</dbReference>
<organism evidence="2 3">
    <name type="scientific">Halobacterium phage phiH</name>
    <name type="common">Bacteriophage phi-H</name>
    <dbReference type="NCBI Taxonomy" id="169684"/>
    <lineage>
        <taxon>Viruses</taxon>
        <taxon>Duplodnaviria</taxon>
        <taxon>Heunggongvirae</taxon>
        <taxon>Uroviricota</taxon>
        <taxon>Caudoviricetes</taxon>
        <taxon>Vertoviridae</taxon>
        <taxon>Myohalovirus</taxon>
        <taxon>Myohalovirus spontanei</taxon>
        <taxon>Myohalovirus phiH</taxon>
    </lineage>
</organism>
<accession>A0A3G1ZKS3</accession>
<evidence type="ECO:0000313" key="2">
    <source>
        <dbReference type="EMBL" id="AYM00290.1"/>
    </source>
</evidence>
<evidence type="ECO:0000313" key="3">
    <source>
        <dbReference type="Proteomes" id="UP000277198"/>
    </source>
</evidence>
<dbReference type="Proteomes" id="UP000277198">
    <property type="component" value="Segment"/>
</dbReference>
<protein>
    <submittedName>
        <fullName evidence="2">Uncharacterized protein</fullName>
    </submittedName>
</protein>
<proteinExistence type="predicted"/>
<feature type="compositionally biased region" description="Basic and acidic residues" evidence="1">
    <location>
        <begin position="1"/>
        <end position="11"/>
    </location>
</feature>
<name>A0A3G1ZKS3_BPPHH</name>
<gene>
    <name evidence="2" type="ORF">PhiH1_220</name>
</gene>
<reference evidence="2 3" key="1">
    <citation type="journal article" date="2018" name="Genes (Basel)">
        <title>Complete Genome Sequence of the Model Halovirus PhiH1 (PhiH1).</title>
        <authorList>
            <person name="Dyall-Smith M."/>
            <person name="Pfeifer F."/>
            <person name="Witte A."/>
            <person name="Oesterhelt D."/>
            <person name="Pfeiffer F."/>
        </authorList>
    </citation>
    <scope>NUCLEOTIDE SEQUENCE [LARGE SCALE GENOMIC DNA]</scope>
    <source>
        <strain evidence="2">Variant phiH1</strain>
    </source>
</reference>
<evidence type="ECO:0000256" key="1">
    <source>
        <dbReference type="SAM" id="MobiDB-lite"/>
    </source>
</evidence>
<organismHost>
    <name type="scientific">Halobacterium salinarum</name>
    <name type="common">Halobacterium halobium</name>
    <dbReference type="NCBI Taxonomy" id="2242"/>
</organismHost>
<keyword evidence="3" id="KW-1185">Reference proteome</keyword>
<feature type="region of interest" description="Disordered" evidence="1">
    <location>
        <begin position="1"/>
        <end position="25"/>
    </location>
</feature>
<sequence>MMKATEVHYNHDTGVVTAHEPGGRTSTVAENCSGLDVVAGDDVSVRVDAGMAHVESLTPEPLLVRNQKGSAVLEVLTARRPDQDVDERRRARAFDR</sequence>